<reference evidence="7 8" key="1">
    <citation type="journal article" date="2019" name="Int. J. Syst. Evol. Microbiol.">
        <title>The Global Catalogue of Microorganisms (GCM) 10K type strain sequencing project: providing services to taxonomists for standard genome sequencing and annotation.</title>
        <authorList>
            <consortium name="The Broad Institute Genomics Platform"/>
            <consortium name="The Broad Institute Genome Sequencing Center for Infectious Disease"/>
            <person name="Wu L."/>
            <person name="Ma J."/>
        </authorList>
    </citation>
    <scope>NUCLEOTIDE SEQUENCE [LARGE SCALE GENOMIC DNA]</scope>
    <source>
        <strain evidence="7 8">JCM 15900</strain>
    </source>
</reference>
<keyword evidence="8" id="KW-1185">Reference proteome</keyword>
<evidence type="ECO:0000256" key="3">
    <source>
        <dbReference type="ARBA" id="ARBA00023163"/>
    </source>
</evidence>
<sequence length="234" mass="25029">MHDLASAPGPVPRPRRARRDARRDRTEAAILDAARELFSSKGFTATTVRGIAAQAGVSVGRVMAVGDKERLLVLTVEAEVQRIHERRIHEHSSHEQRPPREPGGGGSAAGVIGALIRPFVSFFTADPELAREYGAVLMRGRTPSAIFDGLSERLEAEIEAVLRAHAVARTATPDAPRLRAAARTVYLAYLGALFAAAHGALPFERIETEVASAVDAVTAATDRTTLGGERCSHS</sequence>
<evidence type="ECO:0000256" key="5">
    <source>
        <dbReference type="SAM" id="MobiDB-lite"/>
    </source>
</evidence>
<feature type="DNA-binding region" description="H-T-H motif" evidence="4">
    <location>
        <begin position="47"/>
        <end position="66"/>
    </location>
</feature>
<dbReference type="EMBL" id="BAAAPZ010000002">
    <property type="protein sequence ID" value="GAA2090161.1"/>
    <property type="molecule type" value="Genomic_DNA"/>
</dbReference>
<proteinExistence type="predicted"/>
<dbReference type="PANTHER" id="PTHR30055">
    <property type="entry name" value="HTH-TYPE TRANSCRIPTIONAL REGULATOR RUTR"/>
    <property type="match status" value="1"/>
</dbReference>
<evidence type="ECO:0000256" key="2">
    <source>
        <dbReference type="ARBA" id="ARBA00023125"/>
    </source>
</evidence>
<evidence type="ECO:0000259" key="6">
    <source>
        <dbReference type="PROSITE" id="PS50977"/>
    </source>
</evidence>
<keyword evidence="3" id="KW-0804">Transcription</keyword>
<dbReference type="Proteomes" id="UP001500984">
    <property type="component" value="Unassembled WGS sequence"/>
</dbReference>
<dbReference type="Gene3D" id="1.10.357.10">
    <property type="entry name" value="Tetracycline Repressor, domain 2"/>
    <property type="match status" value="1"/>
</dbReference>
<feature type="compositionally biased region" description="Basic and acidic residues" evidence="5">
    <location>
        <begin position="85"/>
        <end position="100"/>
    </location>
</feature>
<dbReference type="InterPro" id="IPR050109">
    <property type="entry name" value="HTH-type_TetR-like_transc_reg"/>
</dbReference>
<evidence type="ECO:0000256" key="4">
    <source>
        <dbReference type="PROSITE-ProRule" id="PRU00335"/>
    </source>
</evidence>
<name>A0ABN2WDS7_9MICO</name>
<dbReference type="PANTHER" id="PTHR30055:SF234">
    <property type="entry name" value="HTH-TYPE TRANSCRIPTIONAL REGULATOR BETI"/>
    <property type="match status" value="1"/>
</dbReference>
<feature type="region of interest" description="Disordered" evidence="5">
    <location>
        <begin position="1"/>
        <end position="24"/>
    </location>
</feature>
<dbReference type="PROSITE" id="PS50977">
    <property type="entry name" value="HTH_TETR_2"/>
    <property type="match status" value="1"/>
</dbReference>
<keyword evidence="1" id="KW-0805">Transcription regulation</keyword>
<dbReference type="Pfam" id="PF00440">
    <property type="entry name" value="TetR_N"/>
    <property type="match status" value="1"/>
</dbReference>
<evidence type="ECO:0000313" key="7">
    <source>
        <dbReference type="EMBL" id="GAA2090161.1"/>
    </source>
</evidence>
<keyword evidence="2 4" id="KW-0238">DNA-binding</keyword>
<protein>
    <recommendedName>
        <fullName evidence="6">HTH tetR-type domain-containing protein</fullName>
    </recommendedName>
</protein>
<accession>A0ABN2WDS7</accession>
<dbReference type="SUPFAM" id="SSF46689">
    <property type="entry name" value="Homeodomain-like"/>
    <property type="match status" value="1"/>
</dbReference>
<dbReference type="InterPro" id="IPR009057">
    <property type="entry name" value="Homeodomain-like_sf"/>
</dbReference>
<evidence type="ECO:0000256" key="1">
    <source>
        <dbReference type="ARBA" id="ARBA00023015"/>
    </source>
</evidence>
<dbReference type="InterPro" id="IPR001647">
    <property type="entry name" value="HTH_TetR"/>
</dbReference>
<feature type="region of interest" description="Disordered" evidence="5">
    <location>
        <begin position="85"/>
        <end position="107"/>
    </location>
</feature>
<dbReference type="RefSeq" id="WP_291796982.1">
    <property type="nucleotide sequence ID" value="NZ_BAAAPZ010000002.1"/>
</dbReference>
<comment type="caution">
    <text evidence="7">The sequence shown here is derived from an EMBL/GenBank/DDBJ whole genome shotgun (WGS) entry which is preliminary data.</text>
</comment>
<organism evidence="7 8">
    <name type="scientific">Brevibacterium salitolerans</name>
    <dbReference type="NCBI Taxonomy" id="1403566"/>
    <lineage>
        <taxon>Bacteria</taxon>
        <taxon>Bacillati</taxon>
        <taxon>Actinomycetota</taxon>
        <taxon>Actinomycetes</taxon>
        <taxon>Micrococcales</taxon>
        <taxon>Brevibacteriaceae</taxon>
        <taxon>Brevibacterium</taxon>
    </lineage>
</organism>
<feature type="domain" description="HTH tetR-type" evidence="6">
    <location>
        <begin position="24"/>
        <end position="84"/>
    </location>
</feature>
<evidence type="ECO:0000313" key="8">
    <source>
        <dbReference type="Proteomes" id="UP001500984"/>
    </source>
</evidence>
<gene>
    <name evidence="7" type="ORF">GCM10009823_06410</name>
</gene>